<proteinExistence type="predicted"/>
<feature type="compositionally biased region" description="Gly residues" evidence="1">
    <location>
        <begin position="280"/>
        <end position="290"/>
    </location>
</feature>
<feature type="compositionally biased region" description="Basic and acidic residues" evidence="1">
    <location>
        <begin position="58"/>
        <end position="76"/>
    </location>
</feature>
<protein>
    <submittedName>
        <fullName evidence="2">Glycosyl transferase, group 1</fullName>
    </submittedName>
</protein>
<feature type="non-terminal residue" evidence="2">
    <location>
        <position position="379"/>
    </location>
</feature>
<feature type="compositionally biased region" description="Low complexity" evidence="1">
    <location>
        <begin position="122"/>
        <end position="134"/>
    </location>
</feature>
<organism evidence="2">
    <name type="scientific">uncultured Gemmatimonadota bacterium</name>
    <dbReference type="NCBI Taxonomy" id="203437"/>
    <lineage>
        <taxon>Bacteria</taxon>
        <taxon>Pseudomonadati</taxon>
        <taxon>Gemmatimonadota</taxon>
        <taxon>environmental samples</taxon>
    </lineage>
</organism>
<feature type="compositionally biased region" description="Basic residues" evidence="1">
    <location>
        <begin position="219"/>
        <end position="232"/>
    </location>
</feature>
<evidence type="ECO:0000256" key="1">
    <source>
        <dbReference type="SAM" id="MobiDB-lite"/>
    </source>
</evidence>
<dbReference type="AlphaFoldDB" id="A0A6J4LJV3"/>
<feature type="region of interest" description="Disordered" evidence="1">
    <location>
        <begin position="1"/>
        <end position="379"/>
    </location>
</feature>
<feature type="non-terminal residue" evidence="2">
    <location>
        <position position="1"/>
    </location>
</feature>
<feature type="compositionally biased region" description="Basic and acidic residues" evidence="1">
    <location>
        <begin position="30"/>
        <end position="43"/>
    </location>
</feature>
<name>A0A6J4LJV3_9BACT</name>
<gene>
    <name evidence="2" type="ORF">AVDCRST_MAG89-2214</name>
</gene>
<feature type="compositionally biased region" description="Basic residues" evidence="1">
    <location>
        <begin position="139"/>
        <end position="153"/>
    </location>
</feature>
<sequence length="379" mass="40217">ERAAQGGARRQVLSALLRGDGKPPRHALRRAAERRGPAGDRRARGARHRLGNGGRGSRAADRDGAPDLVRHRQSRDGRRHPRVAGGRGAPPSSQSHGRAFVPGQRQPRAPGRHLPQRHRPPARAADALFARAAPLPAPRTRHHRQLSRLRRQLGRAAPPRGPRAGDPLRHPPGRRGHAGPGHGRGAPRTAWPTSGAGRGSAGLLQGFRLPCNGDGPSRRAPRDRRRRAHARRTGAVGGRARRGPSRDAGGAGGERGVALRRRRRVRPSRHGAKRGVRPGAAGGDGCGAAGGKHADSQRCAVRVARRPDGAHRATARPRRAGRRPHPPAGRCRAARAPGPGGARAGAHRVRRGADGPRHAGPVPRSRGPTVWNPSTSEQV</sequence>
<dbReference type="GO" id="GO:0016740">
    <property type="term" value="F:transferase activity"/>
    <property type="evidence" value="ECO:0007669"/>
    <property type="project" value="UniProtKB-KW"/>
</dbReference>
<feature type="compositionally biased region" description="Basic residues" evidence="1">
    <location>
        <begin position="313"/>
        <end position="325"/>
    </location>
</feature>
<reference evidence="2" key="1">
    <citation type="submission" date="2020-02" db="EMBL/GenBank/DDBJ databases">
        <authorList>
            <person name="Meier V. D."/>
        </authorList>
    </citation>
    <scope>NUCLEOTIDE SEQUENCE</scope>
    <source>
        <strain evidence="2">AVDCRST_MAG89</strain>
    </source>
</reference>
<feature type="compositionally biased region" description="Basic residues" evidence="1">
    <location>
        <begin position="110"/>
        <end position="121"/>
    </location>
</feature>
<feature type="compositionally biased region" description="Low complexity" evidence="1">
    <location>
        <begin position="328"/>
        <end position="337"/>
    </location>
</feature>
<keyword evidence="2" id="KW-0808">Transferase</keyword>
<dbReference type="EMBL" id="CADCTV010000469">
    <property type="protein sequence ID" value="CAA9332708.1"/>
    <property type="molecule type" value="Genomic_DNA"/>
</dbReference>
<accession>A0A6J4LJV3</accession>
<evidence type="ECO:0000313" key="2">
    <source>
        <dbReference type="EMBL" id="CAA9332708.1"/>
    </source>
</evidence>
<feature type="compositionally biased region" description="Low complexity" evidence="1">
    <location>
        <begin position="154"/>
        <end position="165"/>
    </location>
</feature>
<feature type="compositionally biased region" description="Basic residues" evidence="1">
    <location>
        <begin position="258"/>
        <end position="276"/>
    </location>
</feature>